<dbReference type="Pfam" id="PF10988">
    <property type="entry name" value="DUF2807"/>
    <property type="match status" value="1"/>
</dbReference>
<protein>
    <submittedName>
        <fullName evidence="4">DUF2807 domain-containing protein</fullName>
    </submittedName>
</protein>
<dbReference type="Proteomes" id="UP000316371">
    <property type="component" value="Unassembled WGS sequence"/>
</dbReference>
<evidence type="ECO:0000313" key="5">
    <source>
        <dbReference type="Proteomes" id="UP000316371"/>
    </source>
</evidence>
<keyword evidence="5" id="KW-1185">Reference proteome</keyword>
<feature type="region of interest" description="Disordered" evidence="1">
    <location>
        <begin position="219"/>
        <end position="244"/>
    </location>
</feature>
<organism evidence="4 5">
    <name type="scientific">Flavobacterium restrictum</name>
    <dbReference type="NCBI Taxonomy" id="2594428"/>
    <lineage>
        <taxon>Bacteria</taxon>
        <taxon>Pseudomonadati</taxon>
        <taxon>Bacteroidota</taxon>
        <taxon>Flavobacteriia</taxon>
        <taxon>Flavobacteriales</taxon>
        <taxon>Flavobacteriaceae</taxon>
        <taxon>Flavobacterium</taxon>
    </lineage>
</organism>
<evidence type="ECO:0000256" key="1">
    <source>
        <dbReference type="SAM" id="MobiDB-lite"/>
    </source>
</evidence>
<dbReference type="EMBL" id="VJZT01000004">
    <property type="protein sequence ID" value="TRX40838.1"/>
    <property type="molecule type" value="Genomic_DNA"/>
</dbReference>
<sequence length="244" mass="25594">MKKSMLFLVCCALSATTFAQAQWGSKDKIKGNGQNTTETRTTASYDEIAIVGFFDVDLVAGTEGKITLEGESNLLPLIKIEVDGNTLKIYTDKNSSFHSSGRNSIRITVPFETLNKISLTGSGDVSSKNTIKTSRFVVQLSGSGDMDLDLDATETELSLSGSGDVVLKGNTDNLTTAVSGSGDINASNCKAKNVNLSISGSGDCTVFCTDNLKARVSGSGDIQYKGDPKTKDTKVSGSGTISKG</sequence>
<dbReference type="PANTHER" id="PTHR39200:SF1">
    <property type="entry name" value="AUTO-TRANSPORTER ADHESIN HEAD GIN DOMAIN-CONTAINING PROTEIN-RELATED"/>
    <property type="match status" value="1"/>
</dbReference>
<reference evidence="4 5" key="1">
    <citation type="submission" date="2019-07" db="EMBL/GenBank/DDBJ databases">
        <title>Novel species of Flavobacterium.</title>
        <authorList>
            <person name="Liu Q."/>
            <person name="Xin Y.-H."/>
        </authorList>
    </citation>
    <scope>NUCLEOTIDE SEQUENCE [LARGE SCALE GENOMIC DNA]</scope>
    <source>
        <strain evidence="4 5">LB1R34</strain>
    </source>
</reference>
<feature type="domain" description="Putative auto-transporter adhesin head GIN" evidence="3">
    <location>
        <begin position="45"/>
        <end position="228"/>
    </location>
</feature>
<accession>A0A553E714</accession>
<evidence type="ECO:0000313" key="4">
    <source>
        <dbReference type="EMBL" id="TRX40838.1"/>
    </source>
</evidence>
<comment type="caution">
    <text evidence="4">The sequence shown here is derived from an EMBL/GenBank/DDBJ whole genome shotgun (WGS) entry which is preliminary data.</text>
</comment>
<feature type="compositionally biased region" description="Polar residues" evidence="1">
    <location>
        <begin position="235"/>
        <end position="244"/>
    </location>
</feature>
<dbReference type="AlphaFoldDB" id="A0A553E714"/>
<name>A0A553E714_9FLAO</name>
<gene>
    <name evidence="4" type="ORF">FNW21_05930</name>
</gene>
<dbReference type="OrthoDB" id="5585143at2"/>
<dbReference type="InterPro" id="IPR021255">
    <property type="entry name" value="DUF2807"/>
</dbReference>
<proteinExistence type="predicted"/>
<evidence type="ECO:0000259" key="3">
    <source>
        <dbReference type="Pfam" id="PF10988"/>
    </source>
</evidence>
<feature type="signal peptide" evidence="2">
    <location>
        <begin position="1"/>
        <end position="21"/>
    </location>
</feature>
<dbReference type="PANTHER" id="PTHR39200">
    <property type="entry name" value="HYPOTHETICAL EXPORTED PROTEIN"/>
    <property type="match status" value="1"/>
</dbReference>
<dbReference type="RefSeq" id="WP_144255821.1">
    <property type="nucleotide sequence ID" value="NZ_VJZT01000004.1"/>
</dbReference>
<dbReference type="Gene3D" id="2.160.20.120">
    <property type="match status" value="1"/>
</dbReference>
<keyword evidence="2" id="KW-0732">Signal</keyword>
<feature type="compositionally biased region" description="Basic and acidic residues" evidence="1">
    <location>
        <begin position="224"/>
        <end position="234"/>
    </location>
</feature>
<feature type="chain" id="PRO_5022219064" evidence="2">
    <location>
        <begin position="22"/>
        <end position="244"/>
    </location>
</feature>
<evidence type="ECO:0000256" key="2">
    <source>
        <dbReference type="SAM" id="SignalP"/>
    </source>
</evidence>